<sequence length="43" mass="4924">MEISPSPLPLVQAGFRKRVIPSSFVRPCLFRRCFSGHSPIRRP</sequence>
<keyword evidence="2" id="KW-1185">Reference proteome</keyword>
<name>A0A162D2Y7_9CRUS</name>
<evidence type="ECO:0000313" key="2">
    <source>
        <dbReference type="Proteomes" id="UP000076858"/>
    </source>
</evidence>
<dbReference type="Proteomes" id="UP000076858">
    <property type="component" value="Unassembled WGS sequence"/>
</dbReference>
<accession>A0A162D2Y7</accession>
<proteinExistence type="predicted"/>
<protein>
    <submittedName>
        <fullName evidence="1">Uncharacterized protein</fullName>
    </submittedName>
</protein>
<comment type="caution">
    <text evidence="1">The sequence shown here is derived from an EMBL/GenBank/DDBJ whole genome shotgun (WGS) entry which is preliminary data.</text>
</comment>
<reference evidence="1 2" key="1">
    <citation type="submission" date="2016-03" db="EMBL/GenBank/DDBJ databases">
        <title>EvidentialGene: Evidence-directed Construction of Genes on Genomes.</title>
        <authorList>
            <person name="Gilbert D.G."/>
            <person name="Choi J.-H."/>
            <person name="Mockaitis K."/>
            <person name="Colbourne J."/>
            <person name="Pfrender M."/>
        </authorList>
    </citation>
    <scope>NUCLEOTIDE SEQUENCE [LARGE SCALE GENOMIC DNA]</scope>
    <source>
        <strain evidence="1 2">Xinb3</strain>
        <tissue evidence="1">Complete organism</tissue>
    </source>
</reference>
<organism evidence="1 2">
    <name type="scientific">Daphnia magna</name>
    <dbReference type="NCBI Taxonomy" id="35525"/>
    <lineage>
        <taxon>Eukaryota</taxon>
        <taxon>Metazoa</taxon>
        <taxon>Ecdysozoa</taxon>
        <taxon>Arthropoda</taxon>
        <taxon>Crustacea</taxon>
        <taxon>Branchiopoda</taxon>
        <taxon>Diplostraca</taxon>
        <taxon>Cladocera</taxon>
        <taxon>Anomopoda</taxon>
        <taxon>Daphniidae</taxon>
        <taxon>Daphnia</taxon>
    </lineage>
</organism>
<dbReference type="AlphaFoldDB" id="A0A162D2Y7"/>
<evidence type="ECO:0000313" key="1">
    <source>
        <dbReference type="EMBL" id="KZR97984.1"/>
    </source>
</evidence>
<dbReference type="EMBL" id="LRGB01019043">
    <property type="protein sequence ID" value="KZR97984.1"/>
    <property type="molecule type" value="Genomic_DNA"/>
</dbReference>
<gene>
    <name evidence="1" type="ORF">APZ42_006833</name>
</gene>